<feature type="coiled-coil region" evidence="1">
    <location>
        <begin position="77"/>
        <end position="120"/>
    </location>
</feature>
<accession>E4XGA9</accession>
<dbReference type="OrthoDB" id="10426803at2759"/>
<dbReference type="Proteomes" id="UP000001307">
    <property type="component" value="Unassembled WGS sequence"/>
</dbReference>
<dbReference type="EMBL" id="FN653047">
    <property type="protein sequence ID" value="CBY09707.1"/>
    <property type="molecule type" value="Genomic_DNA"/>
</dbReference>
<keyword evidence="4" id="KW-1185">Reference proteome</keyword>
<feature type="compositionally biased region" description="Polar residues" evidence="2">
    <location>
        <begin position="1077"/>
        <end position="1087"/>
    </location>
</feature>
<feature type="compositionally biased region" description="Basic and acidic residues" evidence="2">
    <location>
        <begin position="208"/>
        <end position="239"/>
    </location>
</feature>
<feature type="coiled-coil region" evidence="1">
    <location>
        <begin position="257"/>
        <end position="350"/>
    </location>
</feature>
<feature type="coiled-coil region" evidence="1">
    <location>
        <begin position="879"/>
        <end position="923"/>
    </location>
</feature>
<keyword evidence="1" id="KW-0175">Coiled coil</keyword>
<evidence type="ECO:0000313" key="3">
    <source>
        <dbReference type="EMBL" id="CBY09707.1"/>
    </source>
</evidence>
<feature type="coiled-coil region" evidence="1">
    <location>
        <begin position="543"/>
        <end position="629"/>
    </location>
</feature>
<dbReference type="PANTHER" id="PTHR32114">
    <property type="entry name" value="ABC TRANSPORTER ABCH.3"/>
    <property type="match status" value="1"/>
</dbReference>
<dbReference type="PANTHER" id="PTHR32114:SF2">
    <property type="entry name" value="ABC TRANSPORTER ABCH.3"/>
    <property type="match status" value="1"/>
</dbReference>
<evidence type="ECO:0000313" key="4">
    <source>
        <dbReference type="Proteomes" id="UP000001307"/>
    </source>
</evidence>
<reference evidence="3" key="1">
    <citation type="journal article" date="2010" name="Science">
        <title>Plasticity of animal genome architecture unmasked by rapid evolution of a pelagic tunicate.</title>
        <authorList>
            <person name="Denoeud F."/>
            <person name="Henriet S."/>
            <person name="Mungpakdee S."/>
            <person name="Aury J.M."/>
            <person name="Da Silva C."/>
            <person name="Brinkmann H."/>
            <person name="Mikhaleva J."/>
            <person name="Olsen L.C."/>
            <person name="Jubin C."/>
            <person name="Canestro C."/>
            <person name="Bouquet J.M."/>
            <person name="Danks G."/>
            <person name="Poulain J."/>
            <person name="Campsteijn C."/>
            <person name="Adamski M."/>
            <person name="Cross I."/>
            <person name="Yadetie F."/>
            <person name="Muffato M."/>
            <person name="Louis A."/>
            <person name="Butcher S."/>
            <person name="Tsagkogeorga G."/>
            <person name="Konrad A."/>
            <person name="Singh S."/>
            <person name="Jensen M.F."/>
            <person name="Cong E.H."/>
            <person name="Eikeseth-Otteraa H."/>
            <person name="Noel B."/>
            <person name="Anthouard V."/>
            <person name="Porcel B.M."/>
            <person name="Kachouri-Lafond R."/>
            <person name="Nishino A."/>
            <person name="Ugolini M."/>
            <person name="Chourrout P."/>
            <person name="Nishida H."/>
            <person name="Aasland R."/>
            <person name="Huzurbazar S."/>
            <person name="Westhof E."/>
            <person name="Delsuc F."/>
            <person name="Lehrach H."/>
            <person name="Reinhardt R."/>
            <person name="Weissenbach J."/>
            <person name="Roy S.W."/>
            <person name="Artiguenave F."/>
            <person name="Postlethwait J.H."/>
            <person name="Manak J.R."/>
            <person name="Thompson E.M."/>
            <person name="Jaillon O."/>
            <person name="Du Pasquier L."/>
            <person name="Boudinot P."/>
            <person name="Liberles D.A."/>
            <person name="Volff J.N."/>
            <person name="Philippe H."/>
            <person name="Lenhard B."/>
            <person name="Roest Crollius H."/>
            <person name="Wincker P."/>
            <person name="Chourrout D."/>
        </authorList>
    </citation>
    <scope>NUCLEOTIDE SEQUENCE [LARGE SCALE GENOMIC DNA]</scope>
</reference>
<feature type="region of interest" description="Disordered" evidence="2">
    <location>
        <begin position="1070"/>
        <end position="1089"/>
    </location>
</feature>
<gene>
    <name evidence="3" type="ORF">GSOID_T00010517001</name>
</gene>
<name>E4XGA9_OIKDI</name>
<feature type="coiled-coil region" evidence="1">
    <location>
        <begin position="5"/>
        <end position="32"/>
    </location>
</feature>
<dbReference type="SUPFAM" id="SSF57997">
    <property type="entry name" value="Tropomyosin"/>
    <property type="match status" value="1"/>
</dbReference>
<organism evidence="3">
    <name type="scientific">Oikopleura dioica</name>
    <name type="common">Tunicate</name>
    <dbReference type="NCBI Taxonomy" id="34765"/>
    <lineage>
        <taxon>Eukaryota</taxon>
        <taxon>Metazoa</taxon>
        <taxon>Chordata</taxon>
        <taxon>Tunicata</taxon>
        <taxon>Appendicularia</taxon>
        <taxon>Copelata</taxon>
        <taxon>Oikopleuridae</taxon>
        <taxon>Oikopleura</taxon>
    </lineage>
</organism>
<evidence type="ECO:0000256" key="1">
    <source>
        <dbReference type="SAM" id="Coils"/>
    </source>
</evidence>
<sequence length="1365" mass="156617">MNNRMNNIELENAEKTAKISALEAENNQIRGELRNMKPNREISIAQPSEGSKRSLENRFEQLVKEVDQCFGELGRQLQRESSARQELTTKLNNLSTAGPSAEIEEKLSKIENSIKEHQKLLYSPGFRAGNFMKVSGDLDLSKLLGELDKINGKCNTHNGRLDDFGTKLRKIDQIEEKFNSDLKMIRARTVTLAEDIENIVANQDHNVAKSDEVEDTRSDFENDHKINTQTERKHEERPKQLRSKSMILEQQMLAESLGELKDNVHVIENQLEEKQTDLNIFKDQQGRLKENIQDNIRTLEQKLNDRIDNILSQPPKMSRTVSLGPDTGDIKKIKADITGLEEKLEHFKSSIKPLVNEFRTGNLMSPAMTALHDQLIQVKSETENLRKISESNRQKSDATSHEVKIRLRTLHDEIERTQNRIDARNSMDTGDEIDVIISVDGKKSKSEPTRQQMINKKLDSLSELEKKQEHFEIVVLKKLDELQKASKNIQPIQQREEKIRQWEYKGEIEDMSSELSKIWKILGDFRIELKRKELIHEDPSNIVEAVEDDQNEIDKRLALVERKLIEVEDQSDVRSSFSASSKKSEKRTKKLKEEVESLKHKTIILENMLTDLRHVNENFEESIKKAKSAATKGELKRLATEVNKIKTKVMEPLTVKCSKMLVEMARKEDMKSIKNQMRSLTEQFEKISDVDAVNIESQLAKVDSSLRKELAKCLTQSDLEEVVDIATSARKSSANVRTELNNFTKRTKSRFEDFSQKVDEIQVKTNEELGNFFKKNTNLGIIKSIDEVRQYSSDLAEKIEIIEEALDEISSKNEELPSISRTSSKLSRLSRSDSRTVLNDVSPFLEDLEGLKSQFADFKDSISKTYVSNLSFSEKAKNFDEAMATVDELKQIKDIFENQSATLRLTKENNAKTMNDVENLTKTVQVLNDLEKVFEKGVEEKFARVFDRLCHIEETTMKKSVHDDVQEMMDIQRTVSQASQINEDSVRLMIKDYVDLEIDNIRSSLKVVEEEVKSQHNFKKAQNNETGESFDINHDLIEAIEGGMREYINGKLDLYVTLAELETAVDTRIERGGPPSVLSQSHENSGAPSREQIVSAVEECVNKQTDQLVSLFVTKDKLLDLQRKIDRITEKKENVTEKIESLRSPSSTSTITSYEVSDKLDSNIRDHIKSQMKHYITTSDMHGLIHEVQRLTESHKMLTDFKYDIHRQIKQDEKKISQLENALLDKSEQRLLSSTIPIADPGISLKLAKLSEKIEDIEDSLKQVAFSNTTSKNENLSSDVQDLKLDFLRLKKHDIFEKINSFVTINDIRGLVVELSTISKDFTEMKENLTAAKINYEYKATNIIEDSSEILGRDKTYLYSLFADK</sequence>
<dbReference type="InParanoid" id="E4XGA9"/>
<protein>
    <submittedName>
        <fullName evidence="3">Uncharacterized protein</fullName>
    </submittedName>
</protein>
<feature type="region of interest" description="Disordered" evidence="2">
    <location>
        <begin position="208"/>
        <end position="241"/>
    </location>
</feature>
<evidence type="ECO:0000256" key="2">
    <source>
        <dbReference type="SAM" id="MobiDB-lite"/>
    </source>
</evidence>
<proteinExistence type="predicted"/>